<keyword evidence="3" id="KW-1185">Reference proteome</keyword>
<proteinExistence type="predicted"/>
<dbReference type="EMBL" id="JALAZD010000002">
    <property type="protein sequence ID" value="MCI0128725.1"/>
    <property type="molecule type" value="Genomic_DNA"/>
</dbReference>
<evidence type="ECO:0000313" key="2">
    <source>
        <dbReference type="EMBL" id="MCI0128725.1"/>
    </source>
</evidence>
<feature type="region of interest" description="Disordered" evidence="1">
    <location>
        <begin position="61"/>
        <end position="80"/>
    </location>
</feature>
<evidence type="ECO:0000313" key="3">
    <source>
        <dbReference type="Proteomes" id="UP001156140"/>
    </source>
</evidence>
<dbReference type="RefSeq" id="WP_281736812.1">
    <property type="nucleotide sequence ID" value="NZ_JAKETQ010000002.1"/>
</dbReference>
<accession>A0AA41UCU6</accession>
<sequence>MNTPTLSPAAIEALTKLSNKPRQAIDPTAYRELKAHGFVMAGAEDAHITQTGKSYWLELQESTGDQPSVSDRGNANSGSA</sequence>
<name>A0AA41UCU6_9HYPH</name>
<comment type="caution">
    <text evidence="2">The sequence shown here is derived from an EMBL/GenBank/DDBJ whole genome shotgun (WGS) entry which is preliminary data.</text>
</comment>
<evidence type="ECO:0000256" key="1">
    <source>
        <dbReference type="SAM" id="MobiDB-lite"/>
    </source>
</evidence>
<gene>
    <name evidence="2" type="ORF">ML536_17980</name>
</gene>
<dbReference type="AlphaFoldDB" id="A0AA41UCU6"/>
<protein>
    <submittedName>
        <fullName evidence="2">Uncharacterized protein</fullName>
    </submittedName>
</protein>
<dbReference type="Proteomes" id="UP001156140">
    <property type="component" value="Unassembled WGS sequence"/>
</dbReference>
<reference evidence="2" key="1">
    <citation type="submission" date="2022-03" db="EMBL/GenBank/DDBJ databases">
        <title>The complete genome sequence of a Methyloterrigena soli.</title>
        <authorList>
            <person name="Zi Z."/>
        </authorList>
    </citation>
    <scope>NUCLEOTIDE SEQUENCE</scope>
    <source>
        <strain evidence="2">M48</strain>
    </source>
</reference>
<organism evidence="2 3">
    <name type="scientific">Paradevosia shaoguanensis</name>
    <dbReference type="NCBI Taxonomy" id="1335043"/>
    <lineage>
        <taxon>Bacteria</taxon>
        <taxon>Pseudomonadati</taxon>
        <taxon>Pseudomonadota</taxon>
        <taxon>Alphaproteobacteria</taxon>
        <taxon>Hyphomicrobiales</taxon>
        <taxon>Devosiaceae</taxon>
        <taxon>Paradevosia</taxon>
    </lineage>
</organism>